<protein>
    <submittedName>
        <fullName evidence="1">Uncharacterized protein</fullName>
    </submittedName>
</protein>
<dbReference type="Proteomes" id="UP001293718">
    <property type="component" value="Unassembled WGS sequence"/>
</dbReference>
<reference evidence="1 2" key="1">
    <citation type="submission" date="2023-11" db="EMBL/GenBank/DDBJ databases">
        <title>Draft genome of Azohydromonas lata strain H1 (DSM1123), a polyhydroxyalkanoate producer.</title>
        <authorList>
            <person name="Traversa D."/>
            <person name="D'Addabbo P."/>
            <person name="Pazzani C."/>
            <person name="Manzari C."/>
            <person name="Chiara M."/>
            <person name="Scrascia M."/>
        </authorList>
    </citation>
    <scope>NUCLEOTIDE SEQUENCE [LARGE SCALE GENOMIC DNA]</scope>
    <source>
        <strain evidence="1 2">H1</strain>
    </source>
</reference>
<keyword evidence="2" id="KW-1185">Reference proteome</keyword>
<comment type="caution">
    <text evidence="1">The sequence shown here is derived from an EMBL/GenBank/DDBJ whole genome shotgun (WGS) entry which is preliminary data.</text>
</comment>
<accession>A0ABU5IS10</accession>
<evidence type="ECO:0000313" key="1">
    <source>
        <dbReference type="EMBL" id="MDZ5461679.1"/>
    </source>
</evidence>
<evidence type="ECO:0000313" key="2">
    <source>
        <dbReference type="Proteomes" id="UP001293718"/>
    </source>
</evidence>
<dbReference type="RefSeq" id="WP_066341160.1">
    <property type="nucleotide sequence ID" value="NZ_JAXOJX010000140.1"/>
</dbReference>
<name>A0ABU5IS10_9BURK</name>
<dbReference type="EMBL" id="JAXOJX010000140">
    <property type="protein sequence ID" value="MDZ5461679.1"/>
    <property type="molecule type" value="Genomic_DNA"/>
</dbReference>
<proteinExistence type="predicted"/>
<sequence length="69" mass="7295">MKHTGRTRLGLHALQGCAALCGAVVQAGGFPKEGMLAPFRPLGDAGSRYVDSISVTRRLLPVHAVQQQP</sequence>
<organism evidence="1 2">
    <name type="scientific">Azohydromonas lata</name>
    <dbReference type="NCBI Taxonomy" id="45677"/>
    <lineage>
        <taxon>Bacteria</taxon>
        <taxon>Pseudomonadati</taxon>
        <taxon>Pseudomonadota</taxon>
        <taxon>Betaproteobacteria</taxon>
        <taxon>Burkholderiales</taxon>
        <taxon>Sphaerotilaceae</taxon>
        <taxon>Azohydromonas</taxon>
    </lineage>
</organism>
<gene>
    <name evidence="1" type="ORF">SM757_34405</name>
</gene>